<dbReference type="Gene3D" id="3.30.2090.10">
    <property type="entry name" value="Multidrug efflux transporter AcrB TolC docking domain, DN and DC subdomains"/>
    <property type="match status" value="2"/>
</dbReference>
<keyword evidence="3" id="KW-1185">Reference proteome</keyword>
<feature type="transmembrane region" description="Helical" evidence="1">
    <location>
        <begin position="975"/>
        <end position="1000"/>
    </location>
</feature>
<feature type="transmembrane region" description="Helical" evidence="1">
    <location>
        <begin position="527"/>
        <end position="544"/>
    </location>
</feature>
<dbReference type="InterPro" id="IPR027463">
    <property type="entry name" value="AcrB_DN_DC_subdom"/>
</dbReference>
<dbReference type="GO" id="GO:0005886">
    <property type="term" value="C:plasma membrane"/>
    <property type="evidence" value="ECO:0007669"/>
    <property type="project" value="TreeGrafter"/>
</dbReference>
<keyword evidence="1" id="KW-0472">Membrane</keyword>
<dbReference type="Pfam" id="PF00873">
    <property type="entry name" value="ACR_tran"/>
    <property type="match status" value="2"/>
</dbReference>
<dbReference type="AlphaFoldDB" id="A0A267MJX8"/>
<gene>
    <name evidence="2" type="ORF">CCE28_07960</name>
</gene>
<dbReference type="SUPFAM" id="SSF82693">
    <property type="entry name" value="Multidrug efflux transporter AcrB pore domain, PN1, PN2, PC1 and PC2 subdomains"/>
    <property type="match status" value="3"/>
</dbReference>
<evidence type="ECO:0000256" key="1">
    <source>
        <dbReference type="SAM" id="Phobius"/>
    </source>
</evidence>
<comment type="caution">
    <text evidence="2">The sequence shown here is derived from an EMBL/GenBank/DDBJ whole genome shotgun (WGS) entry which is preliminary data.</text>
</comment>
<feature type="transmembrane region" description="Helical" evidence="1">
    <location>
        <begin position="1052"/>
        <end position="1074"/>
    </location>
</feature>
<evidence type="ECO:0000313" key="2">
    <source>
        <dbReference type="EMBL" id="PAB59879.1"/>
    </source>
</evidence>
<dbReference type="Gene3D" id="1.20.1640.10">
    <property type="entry name" value="Multidrug efflux transporter AcrB transmembrane domain"/>
    <property type="match status" value="3"/>
</dbReference>
<dbReference type="EMBL" id="NIBG01000005">
    <property type="protein sequence ID" value="PAB59879.1"/>
    <property type="molecule type" value="Genomic_DNA"/>
</dbReference>
<feature type="transmembrane region" description="Helical" evidence="1">
    <location>
        <begin position="602"/>
        <end position="624"/>
    </location>
</feature>
<name>A0A267MJX8_9FIRM</name>
<feature type="transmembrane region" description="Helical" evidence="1">
    <location>
        <begin position="482"/>
        <end position="506"/>
    </location>
</feature>
<feature type="transmembrane region" description="Helical" evidence="1">
    <location>
        <begin position="355"/>
        <end position="373"/>
    </location>
</feature>
<evidence type="ECO:0000313" key="3">
    <source>
        <dbReference type="Proteomes" id="UP000216024"/>
    </source>
</evidence>
<dbReference type="Gene3D" id="3.30.70.1430">
    <property type="entry name" value="Multidrug efflux transporter AcrB pore domain"/>
    <property type="match status" value="2"/>
</dbReference>
<dbReference type="PRINTS" id="PR00702">
    <property type="entry name" value="ACRIFLAVINRP"/>
</dbReference>
<feature type="transmembrane region" description="Helical" evidence="1">
    <location>
        <begin position="27"/>
        <end position="46"/>
    </location>
</feature>
<feature type="transmembrane region" description="Helical" evidence="1">
    <location>
        <begin position="380"/>
        <end position="397"/>
    </location>
</feature>
<dbReference type="SUPFAM" id="SSF82714">
    <property type="entry name" value="Multidrug efflux transporter AcrB TolC docking domain, DN and DC subdomains"/>
    <property type="match status" value="2"/>
</dbReference>
<feature type="transmembrane region" description="Helical" evidence="1">
    <location>
        <begin position="949"/>
        <end position="969"/>
    </location>
</feature>
<sequence>MSNKNEINDKINILGQISNFFVERYRVVYLILIGLLLLGGTAYIGLPRERAPEIELPYVNIMTTYVGASPNEIENLITDEIETKINGLEDIKEITSTSQNSVSSITIEYEIGTDVDKKIQDINNEISKMKSELPEDSDDPIVRKYDIGKSPIMKLNISGDYDLVTLKNIAEDIKDEIEKIDGIQEVDLTGGLDREIHIYIDEGKLKTYNLTTGDIKNAISSSNVDFPGGDIELDDTNYNIRTVGSFEEIEEIENTVIMTKDNVPVKLKDVAEVKDTFEDVESYAQMFERGMSDENETTNTIKLSVKREDDGDIIGPCNEIIALIEGGKGILYPSDVFVSVANNQAVDVQDSLNDVVSNAVSGLLVVIIVLFLFIGLRESIIVSFVIPLSLLCSFILMKNTDMTFNGVSVLALILALGMLVDNAIVIMENIDRIRDEGYDVKTASKVATNQVAPAVMASTLTTMAAFLPMAMMGGIMGQFMKVIPIVVMFSIGSSFIVSLVITPVLCSKLLSKYKKDEKKVSPKIKKLNNILAVVFVFILSMYAFSIDGKIAIITVVLAIIFAGAMFIKRFKMKENTSHEDMAVIKKYSKFMDSVLSSKKKRILVLACAFGVFVASLSTIPMGLLKIKLLPDTDSTTFTIKIETPPGYLLEETGEVVKTVEDLLYKYEEVDNFVSSLGSDSNKAEIDVNLVESDERERTSNEIAAQVRNEIIDIPGAKITIEKQQNGPPTGKPISIELRGDDLDSIEKVASDFKNIVENIKGTQEVFTTLEGGRPELQIEVNKEKAATLGLSVTDVSMQIRNTIQGIKVSELKQNNEETDILIKNYKDEFKTLRDLEKIYITSNKGEKVPFTTVASIKEDIGLSKIEHDDLDRIVTVEGEVEGITSGEVIRQFKKEITDYPLPKGVTVSYGGETQETQESFTELAIDLVIAVLLVFIILAVQFNSLSQPLVILASVPLAVIGVMMGLIITNNNFGMYGFMGLVSLVGIAVNDAIVLVDYTNYLRNSGHSLVDAIREAGKTRFMPVFATSITTIGGILPLAIKNAEYGEMGYALIFGLVASTVLTLVIIPIVYSLLEEFKLYRSNKKKGRVENEEA</sequence>
<evidence type="ECO:0008006" key="4">
    <source>
        <dbReference type="Google" id="ProtNLM"/>
    </source>
</evidence>
<reference evidence="2 3" key="1">
    <citation type="submission" date="2017-06" db="EMBL/GenBank/DDBJ databases">
        <title>Draft genome sequence of anaerobic fermentative bacterium Anaeromicrobium sediminis DY2726D isolated from West Pacific Ocean sediments.</title>
        <authorList>
            <person name="Zeng X."/>
        </authorList>
    </citation>
    <scope>NUCLEOTIDE SEQUENCE [LARGE SCALE GENOMIC DNA]</scope>
    <source>
        <strain evidence="2 3">DY2726D</strain>
    </source>
</reference>
<organism evidence="2 3">
    <name type="scientific">Anaeromicrobium sediminis</name>
    <dbReference type="NCBI Taxonomy" id="1478221"/>
    <lineage>
        <taxon>Bacteria</taxon>
        <taxon>Bacillati</taxon>
        <taxon>Bacillota</taxon>
        <taxon>Clostridia</taxon>
        <taxon>Peptostreptococcales</taxon>
        <taxon>Thermotaleaceae</taxon>
        <taxon>Anaeromicrobium</taxon>
    </lineage>
</organism>
<dbReference type="OrthoDB" id="9757876at2"/>
<keyword evidence="1" id="KW-1133">Transmembrane helix</keyword>
<dbReference type="GO" id="GO:0042910">
    <property type="term" value="F:xenobiotic transmembrane transporter activity"/>
    <property type="evidence" value="ECO:0007669"/>
    <property type="project" value="TreeGrafter"/>
</dbReference>
<dbReference type="PANTHER" id="PTHR32063">
    <property type="match status" value="1"/>
</dbReference>
<feature type="transmembrane region" description="Helical" evidence="1">
    <location>
        <begin position="1021"/>
        <end position="1040"/>
    </location>
</feature>
<proteinExistence type="predicted"/>
<accession>A0A267MJX8</accession>
<feature type="transmembrane region" description="Helical" evidence="1">
    <location>
        <begin position="550"/>
        <end position="567"/>
    </location>
</feature>
<dbReference type="SUPFAM" id="SSF82866">
    <property type="entry name" value="Multidrug efflux transporter AcrB transmembrane domain"/>
    <property type="match status" value="2"/>
</dbReference>
<feature type="transmembrane region" description="Helical" evidence="1">
    <location>
        <begin position="409"/>
        <end position="430"/>
    </location>
</feature>
<dbReference type="Proteomes" id="UP000216024">
    <property type="component" value="Unassembled WGS sequence"/>
</dbReference>
<dbReference type="RefSeq" id="WP_095132736.1">
    <property type="nucleotide sequence ID" value="NZ_NIBG01000005.1"/>
</dbReference>
<dbReference type="Gene3D" id="3.30.70.1320">
    <property type="entry name" value="Multidrug efflux transporter AcrB pore domain like"/>
    <property type="match status" value="1"/>
</dbReference>
<dbReference type="InterPro" id="IPR001036">
    <property type="entry name" value="Acrflvin-R"/>
</dbReference>
<feature type="transmembrane region" description="Helical" evidence="1">
    <location>
        <begin position="451"/>
        <end position="476"/>
    </location>
</feature>
<protein>
    <recommendedName>
        <fullName evidence="4">Acriflavin resistance protein</fullName>
    </recommendedName>
</protein>
<feature type="transmembrane region" description="Helical" evidence="1">
    <location>
        <begin position="923"/>
        <end position="942"/>
    </location>
</feature>
<keyword evidence="1" id="KW-0812">Transmembrane</keyword>
<dbReference type="PANTHER" id="PTHR32063:SF24">
    <property type="entry name" value="CATION EFFLUX SYSTEM (ACRB_ACRD_ACRF FAMILY)"/>
    <property type="match status" value="1"/>
</dbReference>